<dbReference type="Gene3D" id="1.10.238.20">
    <property type="entry name" value="Pheromone/general odorant binding protein domain"/>
    <property type="match status" value="1"/>
</dbReference>
<comment type="similarity">
    <text evidence="2">Belongs to the PBP/GOBP family.</text>
</comment>
<dbReference type="AlphaFoldDB" id="U5EHT7"/>
<sequence length="128" mass="15250">MKFLIFLIICLTLVSCRTIQEKIAKYFAECKESLNLPDDNQFEVYKTTHYPEEEPHPCFAYCAGAKFGLFDETNDINFDFMEKRYTPELNVKFRECSRNITDRSNKCKWTYDFLKCSKKYVPKNDVPH</sequence>
<dbReference type="SMART" id="SM00708">
    <property type="entry name" value="PhBP"/>
    <property type="match status" value="1"/>
</dbReference>
<feature type="signal peptide" evidence="6">
    <location>
        <begin position="1"/>
        <end position="16"/>
    </location>
</feature>
<evidence type="ECO:0000256" key="6">
    <source>
        <dbReference type="SAM" id="SignalP"/>
    </source>
</evidence>
<dbReference type="Pfam" id="PF01395">
    <property type="entry name" value="PBP_GOBP"/>
    <property type="match status" value="1"/>
</dbReference>
<dbReference type="InterPro" id="IPR036728">
    <property type="entry name" value="PBP_GOBP_sf"/>
</dbReference>
<dbReference type="PANTHER" id="PTHR11857:SF46">
    <property type="entry name" value="GENERAL ODORANT-BINDING PROTEIN 99A-RELATED"/>
    <property type="match status" value="1"/>
</dbReference>
<accession>U5EHT7</accession>
<protein>
    <submittedName>
        <fullName evidence="7">Putative pbp/gobp family</fullName>
    </submittedName>
</protein>
<dbReference type="CDD" id="cd23992">
    <property type="entry name" value="PBP_GOBP"/>
    <property type="match status" value="1"/>
</dbReference>
<evidence type="ECO:0000256" key="2">
    <source>
        <dbReference type="ARBA" id="ARBA00008098"/>
    </source>
</evidence>
<name>U5EHT7_9DIPT</name>
<evidence type="ECO:0000256" key="1">
    <source>
        <dbReference type="ARBA" id="ARBA00004613"/>
    </source>
</evidence>
<keyword evidence="4 6" id="KW-0732">Signal</keyword>
<keyword evidence="3" id="KW-0964">Secreted</keyword>
<evidence type="ECO:0000256" key="4">
    <source>
        <dbReference type="ARBA" id="ARBA00022729"/>
    </source>
</evidence>
<comment type="subcellular location">
    <subcellularLocation>
        <location evidence="1">Secreted</location>
    </subcellularLocation>
</comment>
<dbReference type="SUPFAM" id="SSF47565">
    <property type="entry name" value="Insect pheromone/odorant-binding proteins"/>
    <property type="match status" value="1"/>
</dbReference>
<dbReference type="GO" id="GO:0005549">
    <property type="term" value="F:odorant binding"/>
    <property type="evidence" value="ECO:0007669"/>
    <property type="project" value="InterPro"/>
</dbReference>
<evidence type="ECO:0000256" key="3">
    <source>
        <dbReference type="ARBA" id="ARBA00022525"/>
    </source>
</evidence>
<dbReference type="EMBL" id="GANO01002889">
    <property type="protein sequence ID" value="JAB56982.1"/>
    <property type="molecule type" value="mRNA"/>
</dbReference>
<keyword evidence="5" id="KW-1015">Disulfide bond</keyword>
<reference evidence="7" key="1">
    <citation type="journal article" date="2014" name="Insect Biochem. Mol. Biol.">
        <title>An insight into the sialome of the frog biting fly, Corethrella appendiculata.</title>
        <authorList>
            <person name="Ribeiro J.M.C."/>
            <person name="Chagas A.C."/>
            <person name="Pham V.M."/>
            <person name="Lounibos L.P."/>
            <person name="Calvo E."/>
        </authorList>
    </citation>
    <scope>NUCLEOTIDE SEQUENCE</scope>
    <source>
        <tissue evidence="7">Salivary glands</tissue>
    </source>
</reference>
<evidence type="ECO:0000313" key="7">
    <source>
        <dbReference type="EMBL" id="JAB56982.1"/>
    </source>
</evidence>
<feature type="chain" id="PRO_5004659337" evidence="6">
    <location>
        <begin position="17"/>
        <end position="128"/>
    </location>
</feature>
<proteinExistence type="evidence at transcript level"/>
<evidence type="ECO:0000256" key="5">
    <source>
        <dbReference type="ARBA" id="ARBA00023157"/>
    </source>
</evidence>
<dbReference type="GO" id="GO:0005615">
    <property type="term" value="C:extracellular space"/>
    <property type="evidence" value="ECO:0007669"/>
    <property type="project" value="TreeGrafter"/>
</dbReference>
<organism evidence="7">
    <name type="scientific">Corethrella appendiculata</name>
    <dbReference type="NCBI Taxonomy" id="1370023"/>
    <lineage>
        <taxon>Eukaryota</taxon>
        <taxon>Metazoa</taxon>
        <taxon>Ecdysozoa</taxon>
        <taxon>Arthropoda</taxon>
        <taxon>Hexapoda</taxon>
        <taxon>Insecta</taxon>
        <taxon>Pterygota</taxon>
        <taxon>Neoptera</taxon>
        <taxon>Endopterygota</taxon>
        <taxon>Diptera</taxon>
        <taxon>Nematocera</taxon>
        <taxon>Culicoidea</taxon>
        <taxon>Chaoboridae</taxon>
        <taxon>Corethrella</taxon>
    </lineage>
</organism>
<dbReference type="PROSITE" id="PS51257">
    <property type="entry name" value="PROKAR_LIPOPROTEIN"/>
    <property type="match status" value="1"/>
</dbReference>
<dbReference type="GO" id="GO:0007608">
    <property type="term" value="P:sensory perception of smell"/>
    <property type="evidence" value="ECO:0007669"/>
    <property type="project" value="TreeGrafter"/>
</dbReference>
<dbReference type="InterPro" id="IPR006170">
    <property type="entry name" value="PBP/GOBP"/>
</dbReference>
<dbReference type="PANTHER" id="PTHR11857">
    <property type="entry name" value="ODORANT BINDING PROTEIN-RELATED"/>
    <property type="match status" value="1"/>
</dbReference>